<keyword evidence="2" id="KW-1185">Reference proteome</keyword>
<dbReference type="RefSeq" id="WP_114006072.1">
    <property type="nucleotide sequence ID" value="NZ_QGDC01000008.1"/>
</dbReference>
<evidence type="ECO:0000313" key="2">
    <source>
        <dbReference type="Proteomes" id="UP000253209"/>
    </source>
</evidence>
<dbReference type="OrthoDB" id="798071at2"/>
<protein>
    <submittedName>
        <fullName evidence="1">Uncharacterized protein</fullName>
    </submittedName>
</protein>
<sequence>MVAPYFKHIFYGCLLLFLAIASGCRKDDNLEQTASNLHNSSVEKTSGTFLAKSGKLKVKIDDTTYVFDAVKDSIAFVNVDTAGNRYFGLTAINNGHNVSFGISGLGTPDAKVTTNVAGSQLLFNNKSNLPEEYTLSKSAHKLDLGNLHLKKYHNGKGKVLAKGTFTTYLAKDTLPDSPLHKVTGSFDLEK</sequence>
<gene>
    <name evidence="1" type="ORF">DJ568_14810</name>
</gene>
<evidence type="ECO:0000313" key="1">
    <source>
        <dbReference type="EMBL" id="RCH54147.1"/>
    </source>
</evidence>
<comment type="caution">
    <text evidence="1">The sequence shown here is derived from an EMBL/GenBank/DDBJ whole genome shotgun (WGS) entry which is preliminary data.</text>
</comment>
<dbReference type="AlphaFoldDB" id="A0A367GKZ0"/>
<proteinExistence type="predicted"/>
<organism evidence="1 2">
    <name type="scientific">Mucilaginibacter hurinus</name>
    <dbReference type="NCBI Taxonomy" id="2201324"/>
    <lineage>
        <taxon>Bacteria</taxon>
        <taxon>Pseudomonadati</taxon>
        <taxon>Bacteroidota</taxon>
        <taxon>Sphingobacteriia</taxon>
        <taxon>Sphingobacteriales</taxon>
        <taxon>Sphingobacteriaceae</taxon>
        <taxon>Mucilaginibacter</taxon>
    </lineage>
</organism>
<reference evidence="1 2" key="1">
    <citation type="submission" date="2018-05" db="EMBL/GenBank/DDBJ databases">
        <title>Mucilaginibacter hurinus sp. nov., isolated from briquette warehouse soil.</title>
        <authorList>
            <person name="Choi L."/>
        </authorList>
    </citation>
    <scope>NUCLEOTIDE SEQUENCE [LARGE SCALE GENOMIC DNA]</scope>
    <source>
        <strain evidence="1 2">ZR32</strain>
    </source>
</reference>
<dbReference type="EMBL" id="QGDC01000008">
    <property type="protein sequence ID" value="RCH54147.1"/>
    <property type="molecule type" value="Genomic_DNA"/>
</dbReference>
<name>A0A367GKZ0_9SPHI</name>
<accession>A0A367GKZ0</accession>
<dbReference type="Proteomes" id="UP000253209">
    <property type="component" value="Unassembled WGS sequence"/>
</dbReference>
<dbReference type="PROSITE" id="PS51257">
    <property type="entry name" value="PROKAR_LIPOPROTEIN"/>
    <property type="match status" value="1"/>
</dbReference>